<gene>
    <name evidence="2" type="ORF">BEL07_24210</name>
</gene>
<keyword evidence="3" id="KW-1185">Reference proteome</keyword>
<evidence type="ECO:0000313" key="3">
    <source>
        <dbReference type="Proteomes" id="UP000178953"/>
    </source>
</evidence>
<reference evidence="2 3" key="1">
    <citation type="submission" date="2016-09" db="EMBL/GenBank/DDBJ databases">
        <title>genome sequence of Mycobacterium sp. 739 SCH.</title>
        <authorList>
            <person name="Greninger A.L."/>
            <person name="Qin X."/>
            <person name="Jerome K."/>
            <person name="Vora S."/>
            <person name="Quinn K."/>
        </authorList>
    </citation>
    <scope>NUCLEOTIDE SEQUENCE [LARGE SCALE GENOMIC DNA]</scope>
    <source>
        <strain evidence="2 3">SCH</strain>
    </source>
</reference>
<proteinExistence type="predicted"/>
<sequence length="258" mass="29472">MTSGQLPDDFSTNLVNWIFELFVEPEITRRGLALDRDEVRKVVVELNPDRPHPLVRLNDQAKIVAHVRVTRDLAEGEEVTAADIDEVHSVEPEGIGPNSGYVCFAVINGHQCIKFDFRYNKERVARLLLRARQFFDTAADCLETRPAVACDLAFSAAELSVQAQMLLQQQRTRSHIQRQEWIDAWTELDNAPREHADALRRLRDYRLQGRYEQVALTVDGSVLTPLMNVVEEMIRESETYAGHAVQQLDGHREDLQAE</sequence>
<evidence type="ECO:0000259" key="1">
    <source>
        <dbReference type="Pfam" id="PF05168"/>
    </source>
</evidence>
<dbReference type="InterPro" id="IPR007842">
    <property type="entry name" value="HEPN_dom"/>
</dbReference>
<organism evidence="2 3">
    <name type="scientific">Mycolicibacterium grossiae</name>
    <dbReference type="NCBI Taxonomy" id="1552759"/>
    <lineage>
        <taxon>Bacteria</taxon>
        <taxon>Bacillati</taxon>
        <taxon>Actinomycetota</taxon>
        <taxon>Actinomycetes</taxon>
        <taxon>Mycobacteriales</taxon>
        <taxon>Mycobacteriaceae</taxon>
        <taxon>Mycolicibacterium</taxon>
    </lineage>
</organism>
<protein>
    <recommendedName>
        <fullName evidence="1">HEPN domain-containing protein</fullName>
    </recommendedName>
</protein>
<dbReference type="RefSeq" id="WP_070355610.1">
    <property type="nucleotide sequence ID" value="NZ_MCHX01000076.1"/>
</dbReference>
<dbReference type="Pfam" id="PF05168">
    <property type="entry name" value="HEPN"/>
    <property type="match status" value="1"/>
</dbReference>
<evidence type="ECO:0000313" key="2">
    <source>
        <dbReference type="EMBL" id="OFJ51173.1"/>
    </source>
</evidence>
<dbReference type="Proteomes" id="UP000178953">
    <property type="component" value="Unassembled WGS sequence"/>
</dbReference>
<dbReference type="EMBL" id="MCHX01000076">
    <property type="protein sequence ID" value="OFJ51173.1"/>
    <property type="molecule type" value="Genomic_DNA"/>
</dbReference>
<dbReference type="AlphaFoldDB" id="A0A1E8PXY4"/>
<feature type="domain" description="HEPN" evidence="1">
    <location>
        <begin position="126"/>
        <end position="235"/>
    </location>
</feature>
<comment type="caution">
    <text evidence="2">The sequence shown here is derived from an EMBL/GenBank/DDBJ whole genome shotgun (WGS) entry which is preliminary data.</text>
</comment>
<name>A0A1E8PXY4_9MYCO</name>
<dbReference type="Gene3D" id="1.20.120.330">
    <property type="entry name" value="Nucleotidyltransferases domain 2"/>
    <property type="match status" value="1"/>
</dbReference>
<accession>A0A1E8PXY4</accession>